<evidence type="ECO:0000256" key="2">
    <source>
        <dbReference type="SAM" id="Phobius"/>
    </source>
</evidence>
<feature type="transmembrane region" description="Helical" evidence="2">
    <location>
        <begin position="112"/>
        <end position="132"/>
    </location>
</feature>
<dbReference type="InterPro" id="IPR001387">
    <property type="entry name" value="Cro/C1-type_HTH"/>
</dbReference>
<dbReference type="PANTHER" id="PTHR34475:SF1">
    <property type="entry name" value="CYTOSKELETON PROTEIN RODZ"/>
    <property type="match status" value="1"/>
</dbReference>
<reference evidence="4" key="1">
    <citation type="submission" date="2023-12" db="EMBL/GenBank/DDBJ databases">
        <title>Genome sequence of Bacillus thuringiensis strain SS10.</title>
        <authorList>
            <person name="Rouis S."/>
        </authorList>
    </citation>
    <scope>NUCLEOTIDE SEQUENCE</scope>
    <source>
        <strain evidence="4">SS10</strain>
    </source>
</reference>
<dbReference type="Proteomes" id="UP001292252">
    <property type="component" value="Unassembled WGS sequence"/>
</dbReference>
<dbReference type="CDD" id="cd00093">
    <property type="entry name" value="HTH_XRE"/>
    <property type="match status" value="1"/>
</dbReference>
<feature type="region of interest" description="Disordered" evidence="1">
    <location>
        <begin position="138"/>
        <end position="213"/>
    </location>
</feature>
<feature type="region of interest" description="Disordered" evidence="1">
    <location>
        <begin position="74"/>
        <end position="102"/>
    </location>
</feature>
<dbReference type="RefSeq" id="WP_127725923.1">
    <property type="nucleotide sequence ID" value="NZ_JAXOTW010000011.1"/>
</dbReference>
<gene>
    <name evidence="4" type="ORF">U2F49_19295</name>
</gene>
<feature type="domain" description="Cytoskeleton protein RodZ-like C-terminal" evidence="3">
    <location>
        <begin position="235"/>
        <end position="295"/>
    </location>
</feature>
<dbReference type="InterPro" id="IPR050400">
    <property type="entry name" value="Bact_Cytoskel_RodZ"/>
</dbReference>
<sequence>MTELGQKLKEAREAKGLSIDQLHEITKIQKRHLVAIEEGNYDVLPGAFYARAFIKQYADAVGLNGEELLVEHQSTIPQSERREVPQVSTGQKTQETMQKSSSWPVADHMPKILVALLVIAVGVVIWFVFQALTGKDDEKVPSAQSEKIEVQKAKDSPLDTKKAEEPKKEEPKKEEPKKEEPKKEEPKKEEPKKEEPKKEEQPAPPTGQQEVKVVGTTGKVSTLEIHNNKTLELEISAKGASYVDVKDDAGNEILNTTVQSGQTEKRDVSTLKEVRLNIGSAPNVEIKLNGQVLAFPLDPQKEYHQRLVIKNQGIEQPAQ</sequence>
<dbReference type="AlphaFoldDB" id="A0AAW9JPZ8"/>
<keyword evidence="2" id="KW-0812">Transmembrane</keyword>
<evidence type="ECO:0000259" key="3">
    <source>
        <dbReference type="Pfam" id="PF13464"/>
    </source>
</evidence>
<dbReference type="Pfam" id="PF13413">
    <property type="entry name" value="HTH_25"/>
    <property type="match status" value="1"/>
</dbReference>
<dbReference type="InterPro" id="IPR025194">
    <property type="entry name" value="RodZ-like_C"/>
</dbReference>
<evidence type="ECO:0000313" key="5">
    <source>
        <dbReference type="Proteomes" id="UP001292252"/>
    </source>
</evidence>
<name>A0AAW9JPZ8_BACTU</name>
<keyword evidence="2" id="KW-0472">Membrane</keyword>
<dbReference type="EMBL" id="JAXOTW010000011">
    <property type="protein sequence ID" value="MDZ5478397.1"/>
    <property type="molecule type" value="Genomic_DNA"/>
</dbReference>
<evidence type="ECO:0000313" key="4">
    <source>
        <dbReference type="EMBL" id="MDZ5478397.1"/>
    </source>
</evidence>
<dbReference type="PANTHER" id="PTHR34475">
    <property type="match status" value="1"/>
</dbReference>
<dbReference type="SUPFAM" id="SSF47413">
    <property type="entry name" value="lambda repressor-like DNA-binding domains"/>
    <property type="match status" value="1"/>
</dbReference>
<proteinExistence type="predicted"/>
<organism evidence="4 5">
    <name type="scientific">Bacillus thuringiensis</name>
    <dbReference type="NCBI Taxonomy" id="1428"/>
    <lineage>
        <taxon>Bacteria</taxon>
        <taxon>Bacillati</taxon>
        <taxon>Bacillota</taxon>
        <taxon>Bacilli</taxon>
        <taxon>Bacillales</taxon>
        <taxon>Bacillaceae</taxon>
        <taxon>Bacillus</taxon>
        <taxon>Bacillus cereus group</taxon>
    </lineage>
</organism>
<dbReference type="InterPro" id="IPR010982">
    <property type="entry name" value="Lambda_DNA-bd_dom_sf"/>
</dbReference>
<dbReference type="Pfam" id="PF13464">
    <property type="entry name" value="RodZ_C"/>
    <property type="match status" value="1"/>
</dbReference>
<dbReference type="GO" id="GO:0003677">
    <property type="term" value="F:DNA binding"/>
    <property type="evidence" value="ECO:0007669"/>
    <property type="project" value="InterPro"/>
</dbReference>
<protein>
    <submittedName>
        <fullName evidence="4">DUF4115 domain-containing protein</fullName>
    </submittedName>
</protein>
<evidence type="ECO:0000256" key="1">
    <source>
        <dbReference type="SAM" id="MobiDB-lite"/>
    </source>
</evidence>
<comment type="caution">
    <text evidence="4">The sequence shown here is derived from an EMBL/GenBank/DDBJ whole genome shotgun (WGS) entry which is preliminary data.</text>
</comment>
<accession>A0AAW9JPZ8</accession>
<keyword evidence="2" id="KW-1133">Transmembrane helix</keyword>
<feature type="compositionally biased region" description="Polar residues" evidence="1">
    <location>
        <begin position="86"/>
        <end position="102"/>
    </location>
</feature>
<dbReference type="Gene3D" id="1.10.260.40">
    <property type="entry name" value="lambda repressor-like DNA-binding domains"/>
    <property type="match status" value="1"/>
</dbReference>
<feature type="compositionally biased region" description="Basic and acidic residues" evidence="1">
    <location>
        <begin position="138"/>
        <end position="201"/>
    </location>
</feature>